<proteinExistence type="predicted"/>
<name>A0A9Q1R3C6_9SOLA</name>
<keyword evidence="1" id="KW-1133">Transmembrane helix</keyword>
<reference evidence="3" key="1">
    <citation type="journal article" date="2023" name="Proc. Natl. Acad. Sci. U.S.A.">
        <title>Genomic and structural basis for evolution of tropane alkaloid biosynthesis.</title>
        <authorList>
            <person name="Wanga Y.-J."/>
            <person name="Taina T."/>
            <person name="Yua J.-Y."/>
            <person name="Lia J."/>
            <person name="Xua B."/>
            <person name="Chenc J."/>
            <person name="D'Auriad J.C."/>
            <person name="Huanga J.-P."/>
            <person name="Huanga S.-X."/>
        </authorList>
    </citation>
    <scope>NUCLEOTIDE SEQUENCE [LARGE SCALE GENOMIC DNA]</scope>
    <source>
        <strain evidence="3">cv. KIB-2019</strain>
    </source>
</reference>
<feature type="transmembrane region" description="Helical" evidence="1">
    <location>
        <begin position="83"/>
        <end position="101"/>
    </location>
</feature>
<sequence>MQQSLVLFLEHSDCLSKAVLLLYPCCIFGSLCLPLQGRFGCTWVYFYVAFLKYCFYLMWPLTAPSVAGVGWHWRLQLDAPNELLFNVICCFILTICCNIWARQSY</sequence>
<feature type="transmembrane region" description="Helical" evidence="1">
    <location>
        <begin position="20"/>
        <end position="37"/>
    </location>
</feature>
<keyword evidence="1" id="KW-0812">Transmembrane</keyword>
<protein>
    <submittedName>
        <fullName evidence="2">Uncharacterized protein</fullName>
    </submittedName>
</protein>
<keyword evidence="1" id="KW-0472">Membrane</keyword>
<organism evidence="2 3">
    <name type="scientific">Anisodus acutangulus</name>
    <dbReference type="NCBI Taxonomy" id="402998"/>
    <lineage>
        <taxon>Eukaryota</taxon>
        <taxon>Viridiplantae</taxon>
        <taxon>Streptophyta</taxon>
        <taxon>Embryophyta</taxon>
        <taxon>Tracheophyta</taxon>
        <taxon>Spermatophyta</taxon>
        <taxon>Magnoliopsida</taxon>
        <taxon>eudicotyledons</taxon>
        <taxon>Gunneridae</taxon>
        <taxon>Pentapetalae</taxon>
        <taxon>asterids</taxon>
        <taxon>lamiids</taxon>
        <taxon>Solanales</taxon>
        <taxon>Solanaceae</taxon>
        <taxon>Solanoideae</taxon>
        <taxon>Hyoscyameae</taxon>
        <taxon>Anisodus</taxon>
    </lineage>
</organism>
<gene>
    <name evidence="2" type="ORF">K7X08_014662</name>
</gene>
<keyword evidence="3" id="KW-1185">Reference proteome</keyword>
<evidence type="ECO:0000313" key="2">
    <source>
        <dbReference type="EMBL" id="KAJ8538122.1"/>
    </source>
</evidence>
<dbReference type="EMBL" id="JAJAGQ010000017">
    <property type="protein sequence ID" value="KAJ8538122.1"/>
    <property type="molecule type" value="Genomic_DNA"/>
</dbReference>
<comment type="caution">
    <text evidence="2">The sequence shown here is derived from an EMBL/GenBank/DDBJ whole genome shotgun (WGS) entry which is preliminary data.</text>
</comment>
<accession>A0A9Q1R3C6</accession>
<evidence type="ECO:0000256" key="1">
    <source>
        <dbReference type="SAM" id="Phobius"/>
    </source>
</evidence>
<dbReference type="AlphaFoldDB" id="A0A9Q1R3C6"/>
<feature type="transmembrane region" description="Helical" evidence="1">
    <location>
        <begin position="44"/>
        <end position="63"/>
    </location>
</feature>
<dbReference type="Proteomes" id="UP001152561">
    <property type="component" value="Unassembled WGS sequence"/>
</dbReference>
<evidence type="ECO:0000313" key="3">
    <source>
        <dbReference type="Proteomes" id="UP001152561"/>
    </source>
</evidence>